<dbReference type="InterPro" id="IPR000504">
    <property type="entry name" value="RRM_dom"/>
</dbReference>
<evidence type="ECO:0000313" key="4">
    <source>
        <dbReference type="Proteomes" id="UP000324897"/>
    </source>
</evidence>
<name>A0A5J9UST8_9POAL</name>
<keyword evidence="1" id="KW-0694">RNA-binding</keyword>
<dbReference type="PANTHER" id="PTHR15241">
    <property type="entry name" value="TRANSFORMER-2-RELATED"/>
    <property type="match status" value="1"/>
</dbReference>
<dbReference type="OrthoDB" id="694843at2759"/>
<dbReference type="GO" id="GO:0003723">
    <property type="term" value="F:RNA binding"/>
    <property type="evidence" value="ECO:0007669"/>
    <property type="project" value="UniProtKB-UniRule"/>
</dbReference>
<evidence type="ECO:0000259" key="2">
    <source>
        <dbReference type="PROSITE" id="PS50102"/>
    </source>
</evidence>
<proteinExistence type="predicted"/>
<dbReference type="PANTHER" id="PTHR15241:SF304">
    <property type="entry name" value="RRM DOMAIN-CONTAINING PROTEIN"/>
    <property type="match status" value="1"/>
</dbReference>
<feature type="domain" description="RRM" evidence="2">
    <location>
        <begin position="179"/>
        <end position="258"/>
    </location>
</feature>
<dbReference type="InterPro" id="IPR005174">
    <property type="entry name" value="KIB1-4_b-propeller"/>
</dbReference>
<dbReference type="InterPro" id="IPR012677">
    <property type="entry name" value="Nucleotide-bd_a/b_plait_sf"/>
</dbReference>
<dbReference type="Gramene" id="TVU26378">
    <property type="protein sequence ID" value="TVU26378"/>
    <property type="gene ID" value="EJB05_28921"/>
</dbReference>
<feature type="non-terminal residue" evidence="3">
    <location>
        <position position="1"/>
    </location>
</feature>
<dbReference type="AlphaFoldDB" id="A0A5J9UST8"/>
<dbReference type="SUPFAM" id="SSF54928">
    <property type="entry name" value="RNA-binding domain, RBD"/>
    <property type="match status" value="1"/>
</dbReference>
<dbReference type="Pfam" id="PF00076">
    <property type="entry name" value="RRM_1"/>
    <property type="match status" value="1"/>
</dbReference>
<keyword evidence="4" id="KW-1185">Reference proteome</keyword>
<dbReference type="Proteomes" id="UP000324897">
    <property type="component" value="Chromosome 2"/>
</dbReference>
<dbReference type="Pfam" id="PF03478">
    <property type="entry name" value="Beta-prop_KIB1-4"/>
    <property type="match status" value="1"/>
</dbReference>
<organism evidence="3 4">
    <name type="scientific">Eragrostis curvula</name>
    <name type="common">weeping love grass</name>
    <dbReference type="NCBI Taxonomy" id="38414"/>
    <lineage>
        <taxon>Eukaryota</taxon>
        <taxon>Viridiplantae</taxon>
        <taxon>Streptophyta</taxon>
        <taxon>Embryophyta</taxon>
        <taxon>Tracheophyta</taxon>
        <taxon>Spermatophyta</taxon>
        <taxon>Magnoliopsida</taxon>
        <taxon>Liliopsida</taxon>
        <taxon>Poales</taxon>
        <taxon>Poaceae</taxon>
        <taxon>PACMAD clade</taxon>
        <taxon>Chloridoideae</taxon>
        <taxon>Eragrostideae</taxon>
        <taxon>Eragrostidinae</taxon>
        <taxon>Eragrostis</taxon>
    </lineage>
</organism>
<reference evidence="3 4" key="1">
    <citation type="journal article" date="2019" name="Sci. Rep.">
        <title>A high-quality genome of Eragrostis curvula grass provides insights into Poaceae evolution and supports new strategies to enhance forage quality.</title>
        <authorList>
            <person name="Carballo J."/>
            <person name="Santos B.A.C.M."/>
            <person name="Zappacosta D."/>
            <person name="Garbus I."/>
            <person name="Selva J.P."/>
            <person name="Gallo C.A."/>
            <person name="Diaz A."/>
            <person name="Albertini E."/>
            <person name="Caccamo M."/>
            <person name="Echenique V."/>
        </authorList>
    </citation>
    <scope>NUCLEOTIDE SEQUENCE [LARGE SCALE GENOMIC DNA]</scope>
    <source>
        <strain evidence="4">cv. Victoria</strain>
        <tissue evidence="3">Leaf</tissue>
    </source>
</reference>
<sequence length="258" mass="29208">MPHEPEALVSSGGHLVETRGELLWVFVIKDSIYHRRDRGYTVSVTDELASELSVLVFELHEADNGGVPHWVKRDGRSLADRVLFLGPVRSFAVDAASLGMNAGCAYFVKWTPSFSVSYGIGGREYHPEQSRVFKYSFNDAKTEFVEELPLRWNGEPFMWVSPRPVIATKQEMRSRAAHFRMYVGNLPGNVDSHRLRQFFSNYGKVADVRIMYHKKTKRSQGFGFVTMMAAKDEEPADIIAKLHGESLDGRPLQVKLAN</sequence>
<dbReference type="EMBL" id="RWGY01000013">
    <property type="protein sequence ID" value="TVU26378.1"/>
    <property type="molecule type" value="Genomic_DNA"/>
</dbReference>
<protein>
    <recommendedName>
        <fullName evidence="2">RRM domain-containing protein</fullName>
    </recommendedName>
</protein>
<dbReference type="SMART" id="SM00360">
    <property type="entry name" value="RRM"/>
    <property type="match status" value="1"/>
</dbReference>
<comment type="caution">
    <text evidence="3">The sequence shown here is derived from an EMBL/GenBank/DDBJ whole genome shotgun (WGS) entry which is preliminary data.</text>
</comment>
<gene>
    <name evidence="3" type="ORF">EJB05_28921</name>
</gene>
<dbReference type="InterPro" id="IPR035979">
    <property type="entry name" value="RBD_domain_sf"/>
</dbReference>
<dbReference type="PROSITE" id="PS50102">
    <property type="entry name" value="RRM"/>
    <property type="match status" value="1"/>
</dbReference>
<evidence type="ECO:0000256" key="1">
    <source>
        <dbReference type="PROSITE-ProRule" id="PRU00176"/>
    </source>
</evidence>
<accession>A0A5J9UST8</accession>
<dbReference type="Gene3D" id="3.30.70.330">
    <property type="match status" value="1"/>
</dbReference>
<evidence type="ECO:0000313" key="3">
    <source>
        <dbReference type="EMBL" id="TVU26378.1"/>
    </source>
</evidence>